<dbReference type="RefSeq" id="XP_018292601.1">
    <property type="nucleotide sequence ID" value="XM_018431339.1"/>
</dbReference>
<dbReference type="GeneID" id="28992245"/>
<dbReference type="EMBL" id="KV440979">
    <property type="protein sequence ID" value="OAD74561.1"/>
    <property type="molecule type" value="Genomic_DNA"/>
</dbReference>
<accession>A0A163AMR0</accession>
<sequence>MLTNSFADNEITKLKFIDLLGQQYCGKNGSASCDSLVHWFNTSSDRSHEDDGLEFCLPTFSPNSRHCIVPVHCIFLEIATAMITTSRNVSKMLVIALPKKLYV</sequence>
<keyword evidence="2" id="KW-1185">Reference proteome</keyword>
<name>A0A163AMR0_PHYB8</name>
<reference evidence="2" key="1">
    <citation type="submission" date="2015-06" db="EMBL/GenBank/DDBJ databases">
        <title>Expansion of signal transduction pathways in fungi by whole-genome duplication.</title>
        <authorList>
            <consortium name="DOE Joint Genome Institute"/>
            <person name="Corrochano L.M."/>
            <person name="Kuo A."/>
            <person name="Marcet-Houben M."/>
            <person name="Polaino S."/>
            <person name="Salamov A."/>
            <person name="Villalobos J.M."/>
            <person name="Alvarez M.I."/>
            <person name="Avalos J."/>
            <person name="Benito E.P."/>
            <person name="Benoit I."/>
            <person name="Burger G."/>
            <person name="Camino L.P."/>
            <person name="Canovas D."/>
            <person name="Cerda-Olmedo E."/>
            <person name="Cheng J.-F."/>
            <person name="Dominguez A."/>
            <person name="Elias M."/>
            <person name="Eslava A.P."/>
            <person name="Glaser F."/>
            <person name="Grimwood J."/>
            <person name="Gutierrez G."/>
            <person name="Heitman J."/>
            <person name="Henrissat B."/>
            <person name="Iturriaga E.A."/>
            <person name="Lang B.F."/>
            <person name="Lavin J.L."/>
            <person name="Lee S."/>
            <person name="Li W."/>
            <person name="Lindquist E."/>
            <person name="Lopez-Garcia S."/>
            <person name="Luque E.M."/>
            <person name="Marcos A.T."/>
            <person name="Martin J."/>
            <person name="McCluskey K."/>
            <person name="Medina H.R."/>
            <person name="Miralles-Duran A."/>
            <person name="Miyazaki A."/>
            <person name="Munoz-Torres E."/>
            <person name="Oguiza J.A."/>
            <person name="Ohm R."/>
            <person name="Olmedo M."/>
            <person name="Orejas M."/>
            <person name="Ortiz-Castellanos L."/>
            <person name="Pisabarro A.G."/>
            <person name="Rodriguez-Romero J."/>
            <person name="Ruiz-Herrera J."/>
            <person name="Ruiz-Vazquez R."/>
            <person name="Sanz C."/>
            <person name="Schackwitz W."/>
            <person name="Schmutz J."/>
            <person name="Shahriari M."/>
            <person name="Shelest E."/>
            <person name="Silva-Franco F."/>
            <person name="Soanes D."/>
            <person name="Syed K."/>
            <person name="Tagua V.G."/>
            <person name="Talbot N.J."/>
            <person name="Thon M."/>
            <person name="De vries R.P."/>
            <person name="Wiebenga A."/>
            <person name="Yadav J.S."/>
            <person name="Braun E.L."/>
            <person name="Baker S."/>
            <person name="Garre V."/>
            <person name="Horwitz B."/>
            <person name="Torres-Martinez S."/>
            <person name="Idnurm A."/>
            <person name="Herrera-Estrella A."/>
            <person name="Gabaldon T."/>
            <person name="Grigoriev I.V."/>
        </authorList>
    </citation>
    <scope>NUCLEOTIDE SEQUENCE [LARGE SCALE GENOMIC DNA]</scope>
    <source>
        <strain evidence="2">NRRL 1555(-)</strain>
    </source>
</reference>
<proteinExistence type="predicted"/>
<dbReference type="AlphaFoldDB" id="A0A163AMR0"/>
<dbReference type="VEuPathDB" id="FungiDB:PHYBLDRAFT_144996"/>
<dbReference type="Proteomes" id="UP000077315">
    <property type="component" value="Unassembled WGS sequence"/>
</dbReference>
<dbReference type="InParanoid" id="A0A163AMR0"/>
<evidence type="ECO:0000313" key="2">
    <source>
        <dbReference type="Proteomes" id="UP000077315"/>
    </source>
</evidence>
<evidence type="ECO:0000313" key="1">
    <source>
        <dbReference type="EMBL" id="OAD74561.1"/>
    </source>
</evidence>
<gene>
    <name evidence="1" type="ORF">PHYBLDRAFT_144996</name>
</gene>
<organism evidence="1 2">
    <name type="scientific">Phycomyces blakesleeanus (strain ATCC 8743b / DSM 1359 / FGSC 10004 / NBRC 33097 / NRRL 1555)</name>
    <dbReference type="NCBI Taxonomy" id="763407"/>
    <lineage>
        <taxon>Eukaryota</taxon>
        <taxon>Fungi</taxon>
        <taxon>Fungi incertae sedis</taxon>
        <taxon>Mucoromycota</taxon>
        <taxon>Mucoromycotina</taxon>
        <taxon>Mucoromycetes</taxon>
        <taxon>Mucorales</taxon>
        <taxon>Phycomycetaceae</taxon>
        <taxon>Phycomyces</taxon>
    </lineage>
</organism>
<protein>
    <submittedName>
        <fullName evidence="1">Uncharacterized protein</fullName>
    </submittedName>
</protein>